<dbReference type="Proteomes" id="UP000319771">
    <property type="component" value="Unassembled WGS sequence"/>
</dbReference>
<dbReference type="AlphaFoldDB" id="A0A538U3B8"/>
<comment type="caution">
    <text evidence="1">The sequence shown here is derived from an EMBL/GenBank/DDBJ whole genome shotgun (WGS) entry which is preliminary data.</text>
</comment>
<organism evidence="1 2">
    <name type="scientific">Eiseniibacteriota bacterium</name>
    <dbReference type="NCBI Taxonomy" id="2212470"/>
    <lineage>
        <taxon>Bacteria</taxon>
        <taxon>Candidatus Eiseniibacteriota</taxon>
    </lineage>
</organism>
<protein>
    <submittedName>
        <fullName evidence="1">Uncharacterized protein</fullName>
    </submittedName>
</protein>
<reference evidence="1 2" key="1">
    <citation type="journal article" date="2019" name="Nat. Microbiol.">
        <title>Mediterranean grassland soil C-N compound turnover is dependent on rainfall and depth, and is mediated by genomically divergent microorganisms.</title>
        <authorList>
            <person name="Diamond S."/>
            <person name="Andeer P.F."/>
            <person name="Li Z."/>
            <person name="Crits-Christoph A."/>
            <person name="Burstein D."/>
            <person name="Anantharaman K."/>
            <person name="Lane K.R."/>
            <person name="Thomas B.C."/>
            <person name="Pan C."/>
            <person name="Northen T.R."/>
            <person name="Banfield J.F."/>
        </authorList>
    </citation>
    <scope>NUCLEOTIDE SEQUENCE [LARGE SCALE GENOMIC DNA]</scope>
    <source>
        <strain evidence="1">WS_11</strain>
    </source>
</reference>
<proteinExistence type="predicted"/>
<evidence type="ECO:0000313" key="2">
    <source>
        <dbReference type="Proteomes" id="UP000319771"/>
    </source>
</evidence>
<dbReference type="EMBL" id="VBPB01000232">
    <property type="protein sequence ID" value="TMQ70353.1"/>
    <property type="molecule type" value="Genomic_DNA"/>
</dbReference>
<evidence type="ECO:0000313" key="1">
    <source>
        <dbReference type="EMBL" id="TMQ70353.1"/>
    </source>
</evidence>
<gene>
    <name evidence="1" type="ORF">E6K81_12830</name>
</gene>
<accession>A0A538U3B8</accession>
<name>A0A538U3B8_UNCEI</name>
<sequence length="288" mass="30712">MRKAPFVAPRLLLGAESLLGVSRGSRDRMLEIAARYTDPETLAVTLAKALAAGAEGVLASPSPQLKAALAELRQTVPIYALLPNVPQYVRDASDLGLMGTALKRVGRSGPLTLARLGLTGLGHLGAVLSGDLSGTVPLLLELEAAQLGATDIRAVVLAAPLTDLALAGRHRRFFERYCRFARRRFRAAGLETHNLGHLLARLREWKLRPDLVVGPVNPIGLMMKPDVAAVLAELRAAEFPVLAKELRAGGSVRLGEGARFARERGAYGVVADLVDVEDLTPEFKALSA</sequence>